<protein>
    <submittedName>
        <fullName evidence="7">Leucine/isoleucine/valine transporter subunit ATP-binding component of ABC superfamily</fullName>
    </submittedName>
</protein>
<dbReference type="InterPro" id="IPR003593">
    <property type="entry name" value="AAA+_ATPase"/>
</dbReference>
<dbReference type="InterPro" id="IPR030660">
    <property type="entry name" value="ABC_branched_ATPase_LivF/BraG"/>
</dbReference>
<evidence type="ECO:0000256" key="2">
    <source>
        <dbReference type="ARBA" id="ARBA00022448"/>
    </source>
</evidence>
<dbReference type="Gene3D" id="3.40.50.300">
    <property type="entry name" value="P-loop containing nucleotide triphosphate hydrolases"/>
    <property type="match status" value="1"/>
</dbReference>
<keyword evidence="3" id="KW-0547">Nucleotide-binding</keyword>
<dbReference type="GO" id="GO:0005524">
    <property type="term" value="F:ATP binding"/>
    <property type="evidence" value="ECO:0007669"/>
    <property type="project" value="UniProtKB-KW"/>
</dbReference>
<evidence type="ECO:0000256" key="1">
    <source>
        <dbReference type="ARBA" id="ARBA00005417"/>
    </source>
</evidence>
<evidence type="ECO:0000256" key="5">
    <source>
        <dbReference type="ARBA" id="ARBA00022970"/>
    </source>
</evidence>
<dbReference type="GO" id="GO:0015807">
    <property type="term" value="P:L-amino acid transport"/>
    <property type="evidence" value="ECO:0007669"/>
    <property type="project" value="TreeGrafter"/>
</dbReference>
<keyword evidence="4 7" id="KW-0067">ATP-binding</keyword>
<dbReference type="InterPro" id="IPR052156">
    <property type="entry name" value="BCAA_Transport_ATP-bd_LivF"/>
</dbReference>
<dbReference type="InterPro" id="IPR027417">
    <property type="entry name" value="P-loop_NTPase"/>
</dbReference>
<proteinExistence type="inferred from homology"/>
<gene>
    <name evidence="7" type="primary">livF</name>
    <name evidence="7" type="ORF">KL86CLO1_12661</name>
</gene>
<dbReference type="SUPFAM" id="SSF52540">
    <property type="entry name" value="P-loop containing nucleoside triphosphate hydrolases"/>
    <property type="match status" value="1"/>
</dbReference>
<dbReference type="InterPro" id="IPR003439">
    <property type="entry name" value="ABC_transporter-like_ATP-bd"/>
</dbReference>
<dbReference type="Pfam" id="PF00005">
    <property type="entry name" value="ABC_tran"/>
    <property type="match status" value="1"/>
</dbReference>
<dbReference type="PROSITE" id="PS00211">
    <property type="entry name" value="ABC_TRANSPORTER_1"/>
    <property type="match status" value="1"/>
</dbReference>
<organism evidence="7">
    <name type="scientific">uncultured Eubacteriales bacterium</name>
    <dbReference type="NCBI Taxonomy" id="172733"/>
    <lineage>
        <taxon>Bacteria</taxon>
        <taxon>Bacillati</taxon>
        <taxon>Bacillota</taxon>
        <taxon>Clostridia</taxon>
        <taxon>Eubacteriales</taxon>
        <taxon>environmental samples</taxon>
    </lineage>
</organism>
<feature type="domain" description="ABC transporter" evidence="6">
    <location>
        <begin position="6"/>
        <end position="238"/>
    </location>
</feature>
<dbReference type="PANTHER" id="PTHR43820">
    <property type="entry name" value="HIGH-AFFINITY BRANCHED-CHAIN AMINO ACID TRANSPORT ATP-BINDING PROTEIN LIVF"/>
    <property type="match status" value="1"/>
</dbReference>
<dbReference type="GO" id="GO:0015658">
    <property type="term" value="F:branched-chain amino acid transmembrane transporter activity"/>
    <property type="evidence" value="ECO:0007669"/>
    <property type="project" value="InterPro"/>
</dbReference>
<name>A0A212KCX1_9FIRM</name>
<evidence type="ECO:0000259" key="6">
    <source>
        <dbReference type="PROSITE" id="PS50893"/>
    </source>
</evidence>
<evidence type="ECO:0000256" key="3">
    <source>
        <dbReference type="ARBA" id="ARBA00022741"/>
    </source>
</evidence>
<dbReference type="InterPro" id="IPR017871">
    <property type="entry name" value="ABC_transporter-like_CS"/>
</dbReference>
<keyword evidence="2" id="KW-0813">Transport</keyword>
<sequence length="239" mass="25891">MKTTALSIRGLKVRYGAVEAVKGIDIEVYEGSVVALLGANGAGKTSTLRTISGLTPTAGGTIQFYGKDITNLDTEKIAQLGIAQSPEGRQIFGDLTVEENLKIGAFTVKDKKTIQAGFERCYRYFPRLAERKHQMAYTLSGGELQMLAIARALMSSPKILLLDEPSLGLAPLVVRDIFKIIREIKEEGTTVVIVEQNALQTLKIADFGYVLEVGEISISGEADVLIRDPKLVEAYLGGK</sequence>
<dbReference type="SMART" id="SM00382">
    <property type="entry name" value="AAA"/>
    <property type="match status" value="1"/>
</dbReference>
<dbReference type="AlphaFoldDB" id="A0A212KCX1"/>
<dbReference type="PROSITE" id="PS50893">
    <property type="entry name" value="ABC_TRANSPORTER_2"/>
    <property type="match status" value="1"/>
</dbReference>
<evidence type="ECO:0000256" key="4">
    <source>
        <dbReference type="ARBA" id="ARBA00022840"/>
    </source>
</evidence>
<dbReference type="PIRSF" id="PIRSF039137">
    <property type="entry name" value="ABC_branched_ATPase"/>
    <property type="match status" value="1"/>
</dbReference>
<accession>A0A212KCX1</accession>
<dbReference type="GO" id="GO:0016887">
    <property type="term" value="F:ATP hydrolysis activity"/>
    <property type="evidence" value="ECO:0007669"/>
    <property type="project" value="InterPro"/>
</dbReference>
<dbReference type="PANTHER" id="PTHR43820:SF3">
    <property type="entry name" value="BRANCHED-CHAIN AMINO ACID TRANSPORT SYSTEM,ATP-BINDING PROTEIN"/>
    <property type="match status" value="1"/>
</dbReference>
<evidence type="ECO:0000313" key="7">
    <source>
        <dbReference type="EMBL" id="SBW09458.1"/>
    </source>
</evidence>
<comment type="similarity">
    <text evidence="1">Belongs to the ABC transporter superfamily.</text>
</comment>
<reference evidence="7" key="1">
    <citation type="submission" date="2016-04" db="EMBL/GenBank/DDBJ databases">
        <authorList>
            <person name="Evans L.H."/>
            <person name="Alamgir A."/>
            <person name="Owens N."/>
            <person name="Weber N.D."/>
            <person name="Virtaneva K."/>
            <person name="Barbian K."/>
            <person name="Babar A."/>
            <person name="Rosenke K."/>
        </authorList>
    </citation>
    <scope>NUCLEOTIDE SEQUENCE</scope>
    <source>
        <strain evidence="7">86</strain>
    </source>
</reference>
<dbReference type="EMBL" id="FLUN01000001">
    <property type="protein sequence ID" value="SBW09458.1"/>
    <property type="molecule type" value="Genomic_DNA"/>
</dbReference>
<keyword evidence="5" id="KW-0029">Amino-acid transport</keyword>
<dbReference type="CDD" id="cd03224">
    <property type="entry name" value="ABC_TM1139_LivF_branched"/>
    <property type="match status" value="1"/>
</dbReference>